<evidence type="ECO:0000256" key="2">
    <source>
        <dbReference type="ARBA" id="ARBA00010617"/>
    </source>
</evidence>
<evidence type="ECO:0000313" key="10">
    <source>
        <dbReference type="WBParaSite" id="jg15703"/>
    </source>
</evidence>
<dbReference type="InterPro" id="IPR036396">
    <property type="entry name" value="Cyt_P450_sf"/>
</dbReference>
<dbReference type="InterPro" id="IPR001128">
    <property type="entry name" value="Cyt_P450"/>
</dbReference>
<evidence type="ECO:0000256" key="7">
    <source>
        <dbReference type="PIRSR" id="PIRSR602401-1"/>
    </source>
</evidence>
<evidence type="ECO:0000256" key="4">
    <source>
        <dbReference type="ARBA" id="ARBA00023002"/>
    </source>
</evidence>
<keyword evidence="4 8" id="KW-0560">Oxidoreductase</keyword>
<proteinExistence type="inferred from homology"/>
<evidence type="ECO:0000313" key="9">
    <source>
        <dbReference type="Proteomes" id="UP000887574"/>
    </source>
</evidence>
<dbReference type="AlphaFoldDB" id="A0A915D5T3"/>
<dbReference type="Proteomes" id="UP000887574">
    <property type="component" value="Unplaced"/>
</dbReference>
<dbReference type="InterPro" id="IPR017972">
    <property type="entry name" value="Cyt_P450_CS"/>
</dbReference>
<dbReference type="GO" id="GO:0005506">
    <property type="term" value="F:iron ion binding"/>
    <property type="evidence" value="ECO:0007669"/>
    <property type="project" value="InterPro"/>
</dbReference>
<dbReference type="PROSITE" id="PS00086">
    <property type="entry name" value="CYTOCHROME_P450"/>
    <property type="match status" value="1"/>
</dbReference>
<keyword evidence="5 7" id="KW-0408">Iron</keyword>
<comment type="cofactor">
    <cofactor evidence="1 7">
        <name>heme</name>
        <dbReference type="ChEBI" id="CHEBI:30413"/>
    </cofactor>
</comment>
<protein>
    <submittedName>
        <fullName evidence="10">Cytochrome P450</fullName>
    </submittedName>
</protein>
<evidence type="ECO:0000256" key="6">
    <source>
        <dbReference type="ARBA" id="ARBA00023033"/>
    </source>
</evidence>
<dbReference type="Gene3D" id="1.10.630.10">
    <property type="entry name" value="Cytochrome P450"/>
    <property type="match status" value="1"/>
</dbReference>
<feature type="binding site" description="axial binding residue" evidence="7">
    <location>
        <position position="27"/>
    </location>
    <ligand>
        <name>heme</name>
        <dbReference type="ChEBI" id="CHEBI:30413"/>
    </ligand>
    <ligandPart>
        <name>Fe</name>
        <dbReference type="ChEBI" id="CHEBI:18248"/>
    </ligandPart>
</feature>
<dbReference type="PANTHER" id="PTHR24303">
    <property type="entry name" value="HEME-BINDING MONOOXYGENASE FAMILY"/>
    <property type="match status" value="1"/>
</dbReference>
<organism evidence="9 10">
    <name type="scientific">Ditylenchus dipsaci</name>
    <dbReference type="NCBI Taxonomy" id="166011"/>
    <lineage>
        <taxon>Eukaryota</taxon>
        <taxon>Metazoa</taxon>
        <taxon>Ecdysozoa</taxon>
        <taxon>Nematoda</taxon>
        <taxon>Chromadorea</taxon>
        <taxon>Rhabditida</taxon>
        <taxon>Tylenchina</taxon>
        <taxon>Tylenchomorpha</taxon>
        <taxon>Sphaerularioidea</taxon>
        <taxon>Anguinidae</taxon>
        <taxon>Anguininae</taxon>
        <taxon>Ditylenchus</taxon>
    </lineage>
</organism>
<evidence type="ECO:0000256" key="3">
    <source>
        <dbReference type="ARBA" id="ARBA00022723"/>
    </source>
</evidence>
<dbReference type="SUPFAM" id="SSF48264">
    <property type="entry name" value="Cytochrome P450"/>
    <property type="match status" value="1"/>
</dbReference>
<dbReference type="InterPro" id="IPR002401">
    <property type="entry name" value="Cyt_P450_E_grp-I"/>
</dbReference>
<dbReference type="GO" id="GO:0016705">
    <property type="term" value="F:oxidoreductase activity, acting on paired donors, with incorporation or reduction of molecular oxygen"/>
    <property type="evidence" value="ECO:0007669"/>
    <property type="project" value="InterPro"/>
</dbReference>
<comment type="similarity">
    <text evidence="2 8">Belongs to the cytochrome P450 family.</text>
</comment>
<dbReference type="WBParaSite" id="jg15703">
    <property type="protein sequence ID" value="jg15703"/>
    <property type="gene ID" value="jg15703"/>
</dbReference>
<dbReference type="GO" id="GO:0020037">
    <property type="term" value="F:heme binding"/>
    <property type="evidence" value="ECO:0007669"/>
    <property type="project" value="InterPro"/>
</dbReference>
<dbReference type="PANTHER" id="PTHR24303:SF31">
    <property type="entry name" value="CYTOCHROME P450 307A1-RELATED"/>
    <property type="match status" value="1"/>
</dbReference>
<accession>A0A915D5T3</accession>
<evidence type="ECO:0000256" key="8">
    <source>
        <dbReference type="RuleBase" id="RU000461"/>
    </source>
</evidence>
<dbReference type="GO" id="GO:0004497">
    <property type="term" value="F:monooxygenase activity"/>
    <property type="evidence" value="ECO:0007669"/>
    <property type="project" value="UniProtKB-KW"/>
</dbReference>
<dbReference type="Pfam" id="PF00067">
    <property type="entry name" value="p450"/>
    <property type="match status" value="1"/>
</dbReference>
<evidence type="ECO:0000256" key="5">
    <source>
        <dbReference type="ARBA" id="ARBA00023004"/>
    </source>
</evidence>
<keyword evidence="9" id="KW-1185">Reference proteome</keyword>
<reference evidence="10" key="1">
    <citation type="submission" date="2022-11" db="UniProtKB">
        <authorList>
            <consortium name="WormBaseParasite"/>
        </authorList>
    </citation>
    <scope>IDENTIFICATION</scope>
</reference>
<dbReference type="PRINTS" id="PR00463">
    <property type="entry name" value="EP450I"/>
</dbReference>
<keyword evidence="7 8" id="KW-0349">Heme</keyword>
<evidence type="ECO:0000256" key="1">
    <source>
        <dbReference type="ARBA" id="ARBA00001971"/>
    </source>
</evidence>
<keyword evidence="3 7" id="KW-0479">Metal-binding</keyword>
<keyword evidence="6 8" id="KW-0503">Monooxygenase</keyword>
<sequence length="77" mass="8748">MPERFLENEQLKKVEEFIPFSLGKRQCIGESLARAELFLFSANLFYLFKISAVNPEKPPSINKESGFTVSPAIILVE</sequence>
<name>A0A915D5T3_9BILA</name>